<evidence type="ECO:0000313" key="4">
    <source>
        <dbReference type="Proteomes" id="UP000039541"/>
    </source>
</evidence>
<dbReference type="EMBL" id="CQPC01000050">
    <property type="protein sequence ID" value="CNU70549.1"/>
    <property type="molecule type" value="Genomic_DNA"/>
</dbReference>
<evidence type="ECO:0000313" key="3">
    <source>
        <dbReference type="EMBL" id="CNU82416.1"/>
    </source>
</evidence>
<dbReference type="AlphaFoldDB" id="A0A655DRL2"/>
<organism evidence="2 5">
    <name type="scientific">Salmonella enterica subsp. enterica serovar Bovismorbificans</name>
    <dbReference type="NCBI Taxonomy" id="58097"/>
    <lineage>
        <taxon>Bacteria</taxon>
        <taxon>Pseudomonadati</taxon>
        <taxon>Pseudomonadota</taxon>
        <taxon>Gammaproteobacteria</taxon>
        <taxon>Enterobacterales</taxon>
        <taxon>Enterobacteriaceae</taxon>
        <taxon>Salmonella</taxon>
    </lineage>
</organism>
<proteinExistence type="predicted"/>
<evidence type="ECO:0000313" key="5">
    <source>
        <dbReference type="Proteomes" id="UP000041314"/>
    </source>
</evidence>
<dbReference type="Proteomes" id="UP000039541">
    <property type="component" value="Unassembled WGS sequence"/>
</dbReference>
<evidence type="ECO:0000313" key="2">
    <source>
        <dbReference type="EMBL" id="CNU80920.1"/>
    </source>
</evidence>
<protein>
    <submittedName>
        <fullName evidence="2">Uncharacterized protein</fullName>
    </submittedName>
</protein>
<dbReference type="EMBL" id="CQPD01000041">
    <property type="protein sequence ID" value="CNU82416.1"/>
    <property type="molecule type" value="Genomic_DNA"/>
</dbReference>
<dbReference type="Proteomes" id="UP000042394">
    <property type="component" value="Unassembled WGS sequence"/>
</dbReference>
<evidence type="ECO:0000313" key="6">
    <source>
        <dbReference type="Proteomes" id="UP000042394"/>
    </source>
</evidence>
<accession>A0A655DRL2</accession>
<evidence type="ECO:0000313" key="1">
    <source>
        <dbReference type="EMBL" id="CNU70549.1"/>
    </source>
</evidence>
<sequence length="113" mass="12793">MRGDPLHLIAKKVDAFRSHRIDADQALAALSQRRKIVEPLFIRGIPGNFQSIQRVRAPEHHHLAVFQHHRPASLLLVNLVATHHIRHDSLRRAGGIIAKMAGIPSRQRHVTLQ</sequence>
<dbReference type="Proteomes" id="UP000041314">
    <property type="component" value="Unassembled WGS sequence"/>
</dbReference>
<dbReference type="EMBL" id="CQPA01000036">
    <property type="protein sequence ID" value="CNU80920.1"/>
    <property type="molecule type" value="Genomic_DNA"/>
</dbReference>
<name>A0A655DRL2_SALET</name>
<reference evidence="4 5" key="1">
    <citation type="submission" date="2015-03" db="EMBL/GenBank/DDBJ databases">
        <authorList>
            <consortium name="Pathogen Informatics"/>
        </authorList>
    </citation>
    <scope>NUCLEOTIDE SEQUENCE [LARGE SCALE GENOMIC DNA]</scope>
    <source>
        <strain evidence="1 4">3476</strain>
        <strain evidence="2 5">A1104</strain>
        <strain evidence="3 6">D4891</strain>
    </source>
</reference>
<gene>
    <name evidence="2" type="ORF">ERS008198_03621</name>
    <name evidence="1" type="ORF">ERS008202_03357</name>
    <name evidence="3" type="ORF">ERS008207_03572</name>
</gene>